<evidence type="ECO:0000259" key="9">
    <source>
        <dbReference type="Pfam" id="PF08323"/>
    </source>
</evidence>
<dbReference type="GO" id="GO:0019252">
    <property type="term" value="P:starch biosynthetic process"/>
    <property type="evidence" value="ECO:0007669"/>
    <property type="project" value="UniProtKB-UniPathway"/>
</dbReference>
<keyword evidence="6" id="KW-0934">Plastid</keyword>
<dbReference type="Pfam" id="PF08323">
    <property type="entry name" value="Glyco_transf_5"/>
    <property type="match status" value="1"/>
</dbReference>
<protein>
    <recommendedName>
        <fullName evidence="9">Starch synthase catalytic domain-containing protein</fullName>
    </recommendedName>
</protein>
<dbReference type="GO" id="GO:0009501">
    <property type="term" value="C:amyloplast"/>
    <property type="evidence" value="ECO:0007669"/>
    <property type="project" value="UniProtKB-SubCell"/>
</dbReference>
<keyword evidence="4" id="KW-0808">Transferase</keyword>
<feature type="domain" description="Starch synthase catalytic" evidence="9">
    <location>
        <begin position="201"/>
        <end position="228"/>
    </location>
</feature>
<dbReference type="SUPFAM" id="SSF53756">
    <property type="entry name" value="UDP-Glycosyltransferase/glycogen phosphorylase"/>
    <property type="match status" value="1"/>
</dbReference>
<proteinExistence type="predicted"/>
<name>A0A388M925_CHABU</name>
<comment type="subcellular location">
    <subcellularLocation>
        <location evidence="1">Plastid</location>
        <location evidence="1">Amyloplast</location>
    </subcellularLocation>
</comment>
<gene>
    <name evidence="10" type="ORF">CBR_g51673</name>
</gene>
<feature type="region of interest" description="Disordered" evidence="7">
    <location>
        <begin position="339"/>
        <end position="362"/>
    </location>
</feature>
<feature type="region of interest" description="Disordered" evidence="7">
    <location>
        <begin position="122"/>
        <end position="160"/>
    </location>
</feature>
<comment type="caution">
    <text evidence="10">The sequence shown here is derived from an EMBL/GenBank/DDBJ whole genome shotgun (WGS) entry which is preliminary data.</text>
</comment>
<keyword evidence="11" id="KW-1185">Reference proteome</keyword>
<dbReference type="InterPro" id="IPR013534">
    <property type="entry name" value="Starch_synth_cat_dom"/>
</dbReference>
<evidence type="ECO:0000256" key="4">
    <source>
        <dbReference type="ARBA" id="ARBA00022679"/>
    </source>
</evidence>
<dbReference type="EMBL" id="BFEA01000862">
    <property type="protein sequence ID" value="GBG91015.1"/>
    <property type="molecule type" value="Genomic_DNA"/>
</dbReference>
<evidence type="ECO:0000313" key="11">
    <source>
        <dbReference type="Proteomes" id="UP000265515"/>
    </source>
</evidence>
<dbReference type="Proteomes" id="UP000265515">
    <property type="component" value="Unassembled WGS sequence"/>
</dbReference>
<evidence type="ECO:0000256" key="3">
    <source>
        <dbReference type="ARBA" id="ARBA00022676"/>
    </source>
</evidence>
<dbReference type="AlphaFoldDB" id="A0A388M925"/>
<dbReference type="PANTHER" id="PTHR45825">
    <property type="entry name" value="GRANULE-BOUND STARCH SYNTHASE 1, CHLOROPLASTIC/AMYLOPLASTIC"/>
    <property type="match status" value="1"/>
</dbReference>
<dbReference type="UniPathway" id="UPA00152"/>
<dbReference type="GO" id="GO:0016757">
    <property type="term" value="F:glycosyltransferase activity"/>
    <property type="evidence" value="ECO:0007669"/>
    <property type="project" value="UniProtKB-KW"/>
</dbReference>
<dbReference type="STRING" id="69332.A0A388M925"/>
<keyword evidence="8" id="KW-0732">Signal</keyword>
<keyword evidence="6" id="KW-0035">Amyloplast</keyword>
<feature type="chain" id="PRO_5017286978" description="Starch synthase catalytic domain-containing protein" evidence="8">
    <location>
        <begin position="22"/>
        <end position="362"/>
    </location>
</feature>
<evidence type="ECO:0000256" key="6">
    <source>
        <dbReference type="ARBA" id="ARBA00023234"/>
    </source>
</evidence>
<evidence type="ECO:0000256" key="7">
    <source>
        <dbReference type="SAM" id="MobiDB-lite"/>
    </source>
</evidence>
<evidence type="ECO:0000256" key="8">
    <source>
        <dbReference type="SAM" id="SignalP"/>
    </source>
</evidence>
<comment type="pathway">
    <text evidence="2">Glycan biosynthesis; starch biosynthesis.</text>
</comment>
<organism evidence="10 11">
    <name type="scientific">Chara braunii</name>
    <name type="common">Braun's stonewort</name>
    <dbReference type="NCBI Taxonomy" id="69332"/>
    <lineage>
        <taxon>Eukaryota</taxon>
        <taxon>Viridiplantae</taxon>
        <taxon>Streptophyta</taxon>
        <taxon>Charophyceae</taxon>
        <taxon>Charales</taxon>
        <taxon>Characeae</taxon>
        <taxon>Chara</taxon>
    </lineage>
</organism>
<evidence type="ECO:0000256" key="1">
    <source>
        <dbReference type="ARBA" id="ARBA00004602"/>
    </source>
</evidence>
<reference evidence="10 11" key="1">
    <citation type="journal article" date="2018" name="Cell">
        <title>The Chara Genome: Secondary Complexity and Implications for Plant Terrestrialization.</title>
        <authorList>
            <person name="Nishiyama T."/>
            <person name="Sakayama H."/>
            <person name="Vries J.D."/>
            <person name="Buschmann H."/>
            <person name="Saint-Marcoux D."/>
            <person name="Ullrich K.K."/>
            <person name="Haas F.B."/>
            <person name="Vanderstraeten L."/>
            <person name="Becker D."/>
            <person name="Lang D."/>
            <person name="Vosolsobe S."/>
            <person name="Rombauts S."/>
            <person name="Wilhelmsson P.K.I."/>
            <person name="Janitza P."/>
            <person name="Kern R."/>
            <person name="Heyl A."/>
            <person name="Rumpler F."/>
            <person name="Villalobos L.I.A.C."/>
            <person name="Clay J.M."/>
            <person name="Skokan R."/>
            <person name="Toyoda A."/>
            <person name="Suzuki Y."/>
            <person name="Kagoshima H."/>
            <person name="Schijlen E."/>
            <person name="Tajeshwar N."/>
            <person name="Catarino B."/>
            <person name="Hetherington A.J."/>
            <person name="Saltykova A."/>
            <person name="Bonnot C."/>
            <person name="Breuninger H."/>
            <person name="Symeonidi A."/>
            <person name="Radhakrishnan G.V."/>
            <person name="Van Nieuwerburgh F."/>
            <person name="Deforce D."/>
            <person name="Chang C."/>
            <person name="Karol K.G."/>
            <person name="Hedrich R."/>
            <person name="Ulvskov P."/>
            <person name="Glockner G."/>
            <person name="Delwiche C.F."/>
            <person name="Petrasek J."/>
            <person name="Van de Peer Y."/>
            <person name="Friml J."/>
            <person name="Beilby M."/>
            <person name="Dolan L."/>
            <person name="Kohara Y."/>
            <person name="Sugano S."/>
            <person name="Fujiyama A."/>
            <person name="Delaux P.-M."/>
            <person name="Quint M."/>
            <person name="TheiBen G."/>
            <person name="Hagemann M."/>
            <person name="Harholt J."/>
            <person name="Dunand C."/>
            <person name="Zachgo S."/>
            <person name="Langdale J."/>
            <person name="Maumus F."/>
            <person name="Straeten D.V.D."/>
            <person name="Gould S.B."/>
            <person name="Rensing S.A."/>
        </authorList>
    </citation>
    <scope>NUCLEOTIDE SEQUENCE [LARGE SCALE GENOMIC DNA]</scope>
    <source>
        <strain evidence="10 11">S276</strain>
    </source>
</reference>
<evidence type="ECO:0000256" key="2">
    <source>
        <dbReference type="ARBA" id="ARBA00004727"/>
    </source>
</evidence>
<sequence length="362" mass="37911">MTSAGLTSSVSVAVVAAAAMAAPVAVLPHVACRRPVVINDRSLTKPTTCRATRSPQSRPSLVTTSRSASRRAFLRILSLSLIDLSEMMELVSTADRWWRTGRGRECGFNLPADCRRKRSALRTRSAVSTGGGMDSNYAESDDHNGPPVADGNGSAVADDNGPAVAAVGEAVKAPRLADSFGWMTEMRATSPVPAGPRMTLVFVGAEAAPWSKVGGLGDVMGALPPALAVTLGGVVETVRFFHSRKRGVDRVFVDHPLFLEKVWGITGQKVYGEAVGVEHPENPLRFALFCQVRRLIRCCSRAAAAATTAASGEATEAAMAAAVAAVMGAGWEQGWEKQLEAGAGGGGENARRVGVEETNVEA</sequence>
<feature type="signal peptide" evidence="8">
    <location>
        <begin position="1"/>
        <end position="21"/>
    </location>
</feature>
<dbReference type="Gramene" id="GBG91015">
    <property type="protein sequence ID" value="GBG91015"/>
    <property type="gene ID" value="CBR_g51673"/>
</dbReference>
<evidence type="ECO:0000256" key="5">
    <source>
        <dbReference type="ARBA" id="ARBA00022922"/>
    </source>
</evidence>
<keyword evidence="5" id="KW-0750">Starch biosynthesis</keyword>
<dbReference type="PANTHER" id="PTHR45825:SF11">
    <property type="entry name" value="ALPHA AMYLASE DOMAIN-CONTAINING PROTEIN"/>
    <property type="match status" value="1"/>
</dbReference>
<evidence type="ECO:0000313" key="10">
    <source>
        <dbReference type="EMBL" id="GBG91015.1"/>
    </source>
</evidence>
<keyword evidence="3" id="KW-0328">Glycosyltransferase</keyword>
<dbReference type="Gene3D" id="3.40.50.2000">
    <property type="entry name" value="Glycogen Phosphorylase B"/>
    <property type="match status" value="2"/>
</dbReference>
<accession>A0A388M925</accession>